<dbReference type="GO" id="GO:0004674">
    <property type="term" value="F:protein serine/threonine kinase activity"/>
    <property type="evidence" value="ECO:0007669"/>
    <property type="project" value="UniProtKB-KW"/>
</dbReference>
<dbReference type="Pfam" id="PF08238">
    <property type="entry name" value="Sel1"/>
    <property type="match status" value="7"/>
</dbReference>
<keyword evidence="1" id="KW-0418">Kinase</keyword>
<keyword evidence="8" id="KW-1185">Reference proteome</keyword>
<dbReference type="PROSITE" id="PS00107">
    <property type="entry name" value="PROTEIN_KINASE_ATP"/>
    <property type="match status" value="1"/>
</dbReference>
<dbReference type="SUPFAM" id="SSF81901">
    <property type="entry name" value="HCP-like"/>
    <property type="match status" value="3"/>
</dbReference>
<keyword evidence="1" id="KW-0723">Serine/threonine-protein kinase</keyword>
<dbReference type="InterPro" id="IPR006597">
    <property type="entry name" value="Sel1-like"/>
</dbReference>
<keyword evidence="2 5" id="KW-0547">Nucleotide-binding</keyword>
<gene>
    <name evidence="7" type="ORF">DFQ27_007967</name>
</gene>
<dbReference type="OrthoDB" id="2387886at2759"/>
<dbReference type="Gene3D" id="1.10.510.10">
    <property type="entry name" value="Transferase(Phosphotransferase) domain 1"/>
    <property type="match status" value="1"/>
</dbReference>
<comment type="similarity">
    <text evidence="4">Belongs to the sel-1 family.</text>
</comment>
<dbReference type="InterPro" id="IPR050767">
    <property type="entry name" value="Sel1_AlgK"/>
</dbReference>
<dbReference type="InterPro" id="IPR011990">
    <property type="entry name" value="TPR-like_helical_dom_sf"/>
</dbReference>
<reference evidence="7" key="1">
    <citation type="journal article" date="2020" name="Fungal Divers.">
        <title>Resolving the Mortierellaceae phylogeny through synthesis of multi-gene phylogenetics and phylogenomics.</title>
        <authorList>
            <person name="Vandepol N."/>
            <person name="Liber J."/>
            <person name="Desiro A."/>
            <person name="Na H."/>
            <person name="Kennedy M."/>
            <person name="Barry K."/>
            <person name="Grigoriev I.V."/>
            <person name="Miller A.N."/>
            <person name="O'Donnell K."/>
            <person name="Stajich J.E."/>
            <person name="Bonito G."/>
        </authorList>
    </citation>
    <scope>NUCLEOTIDE SEQUENCE</scope>
    <source>
        <strain evidence="7">BC1065</strain>
    </source>
</reference>
<dbReference type="SMART" id="SM00220">
    <property type="entry name" value="S_TKc"/>
    <property type="match status" value="1"/>
</dbReference>
<evidence type="ECO:0000256" key="5">
    <source>
        <dbReference type="PROSITE-ProRule" id="PRU10141"/>
    </source>
</evidence>
<dbReference type="EMBL" id="JAAAJB010000065">
    <property type="protein sequence ID" value="KAG0267890.1"/>
    <property type="molecule type" value="Genomic_DNA"/>
</dbReference>
<keyword evidence="3 5" id="KW-0067">ATP-binding</keyword>
<dbReference type="PANTHER" id="PTHR11102:SF160">
    <property type="entry name" value="ERAD-ASSOCIATED E3 UBIQUITIN-PROTEIN LIGASE COMPONENT HRD3"/>
    <property type="match status" value="1"/>
</dbReference>
<feature type="binding site" evidence="5">
    <location>
        <position position="39"/>
    </location>
    <ligand>
        <name>ATP</name>
        <dbReference type="ChEBI" id="CHEBI:30616"/>
    </ligand>
</feature>
<dbReference type="InterPro" id="IPR017441">
    <property type="entry name" value="Protein_kinase_ATP_BS"/>
</dbReference>
<evidence type="ECO:0000256" key="2">
    <source>
        <dbReference type="ARBA" id="ARBA00022741"/>
    </source>
</evidence>
<proteinExistence type="inferred from homology"/>
<dbReference type="Gene3D" id="1.25.40.10">
    <property type="entry name" value="Tetratricopeptide repeat domain"/>
    <property type="match status" value="1"/>
</dbReference>
<dbReference type="PROSITE" id="PS00108">
    <property type="entry name" value="PROTEIN_KINASE_ST"/>
    <property type="match status" value="1"/>
</dbReference>
<evidence type="ECO:0000256" key="3">
    <source>
        <dbReference type="ARBA" id="ARBA00022840"/>
    </source>
</evidence>
<dbReference type="InterPro" id="IPR000719">
    <property type="entry name" value="Prot_kinase_dom"/>
</dbReference>
<dbReference type="GO" id="GO:0005524">
    <property type="term" value="F:ATP binding"/>
    <property type="evidence" value="ECO:0007669"/>
    <property type="project" value="UniProtKB-UniRule"/>
</dbReference>
<dbReference type="InterPro" id="IPR011009">
    <property type="entry name" value="Kinase-like_dom_sf"/>
</dbReference>
<dbReference type="SUPFAM" id="SSF56112">
    <property type="entry name" value="Protein kinase-like (PK-like)"/>
    <property type="match status" value="1"/>
</dbReference>
<dbReference type="Pfam" id="PF07714">
    <property type="entry name" value="PK_Tyr_Ser-Thr"/>
    <property type="match status" value="1"/>
</dbReference>
<dbReference type="AlphaFoldDB" id="A0A9P6UBQ6"/>
<organism evidence="7 8">
    <name type="scientific">Actinomortierella ambigua</name>
    <dbReference type="NCBI Taxonomy" id="1343610"/>
    <lineage>
        <taxon>Eukaryota</taxon>
        <taxon>Fungi</taxon>
        <taxon>Fungi incertae sedis</taxon>
        <taxon>Mucoromycota</taxon>
        <taxon>Mortierellomycotina</taxon>
        <taxon>Mortierellomycetes</taxon>
        <taxon>Mortierellales</taxon>
        <taxon>Mortierellaceae</taxon>
        <taxon>Actinomortierella</taxon>
    </lineage>
</organism>
<name>A0A9P6UBQ6_9FUNG</name>
<keyword evidence="1" id="KW-0808">Transferase</keyword>
<dbReference type="PRINTS" id="PR00109">
    <property type="entry name" value="TYRKINASE"/>
</dbReference>
<dbReference type="SMART" id="SM00671">
    <property type="entry name" value="SEL1"/>
    <property type="match status" value="7"/>
</dbReference>
<evidence type="ECO:0000256" key="4">
    <source>
        <dbReference type="ARBA" id="ARBA00038101"/>
    </source>
</evidence>
<evidence type="ECO:0000313" key="8">
    <source>
        <dbReference type="Proteomes" id="UP000807716"/>
    </source>
</evidence>
<evidence type="ECO:0000313" key="7">
    <source>
        <dbReference type="EMBL" id="KAG0267890.1"/>
    </source>
</evidence>
<dbReference type="InterPro" id="IPR008271">
    <property type="entry name" value="Ser/Thr_kinase_AS"/>
</dbReference>
<evidence type="ECO:0000259" key="6">
    <source>
        <dbReference type="PROSITE" id="PS50011"/>
    </source>
</evidence>
<dbReference type="PROSITE" id="PS50011">
    <property type="entry name" value="PROTEIN_KINASE_DOM"/>
    <property type="match status" value="1"/>
</dbReference>
<dbReference type="InterPro" id="IPR001245">
    <property type="entry name" value="Ser-Thr/Tyr_kinase_cat_dom"/>
</dbReference>
<sequence length="629" mass="70316">MNSENTTQAVLEIGKLIGAGAYGAVFKGRYNTRKAAIKKFWLHQHTEDQAKLIKQEIGMLRHLQYRHIIQFYGVHHQDKEISLVMDFAEGGSLRQAIEDSRVAGWHVKSRIAQEVAYGLTYIHHEGILHRDLKSDNVLLSIHMEVKLCDFGLAVVKTSCDGHTTEATRGTIRWLAPELAISERPRYSNKSDMYAFGMVMWEMAAMYTVPFRTIRSNYVVAQAVHGGRREQLPEKTPTIYQHWVDLCWKQDPSDRPNAREVIIVDDASSGLDVTNTAGTLWCTLTDNTHKNSMISHDSCLATSTPAGAKTVRPRGEFISLSRKAMLNDVDAQVSLAEMYEDGVGGVPKVSEKAFTWYLRAAQLGHLVAMDRIGDMYAEGQGVEQSDVEAVKWYTRAARQGNPGGQYNLGWMYLDGRGVEQNDVEAAQWFIKAARQGDSDAQSNLGSMYLDGRGVKQSDVEAVKWFTEASNQGDSNAQSNLGCLYEVGGGVKQDDTIAVEWYKKSSAQGNAYGLGNLASMYELGFGVEASDEHALDFFLRANDKGHPSAHFHVQWLTSPDRQTRCSDSDAVEVNRVGAEKGYVAARHNLGRLYERGRGVRMDKDGALVWYKKAAEQGHLDSQQRMEFLRRQ</sequence>
<comment type="caution">
    <text evidence="7">The sequence shown here is derived from an EMBL/GenBank/DDBJ whole genome shotgun (WGS) entry which is preliminary data.</text>
</comment>
<evidence type="ECO:0000256" key="1">
    <source>
        <dbReference type="ARBA" id="ARBA00022527"/>
    </source>
</evidence>
<feature type="domain" description="Protein kinase" evidence="6">
    <location>
        <begin position="11"/>
        <end position="270"/>
    </location>
</feature>
<protein>
    <recommendedName>
        <fullName evidence="6">Protein kinase domain-containing protein</fullName>
    </recommendedName>
</protein>
<dbReference type="Proteomes" id="UP000807716">
    <property type="component" value="Unassembled WGS sequence"/>
</dbReference>
<dbReference type="PANTHER" id="PTHR11102">
    <property type="entry name" value="SEL-1-LIKE PROTEIN"/>
    <property type="match status" value="1"/>
</dbReference>
<accession>A0A9P6UBQ6</accession>